<name>A0ABS5QB96_9PROT</name>
<organism evidence="2 3">
    <name type="scientific">Roseococcus pinisoli</name>
    <dbReference type="NCBI Taxonomy" id="2835040"/>
    <lineage>
        <taxon>Bacteria</taxon>
        <taxon>Pseudomonadati</taxon>
        <taxon>Pseudomonadota</taxon>
        <taxon>Alphaproteobacteria</taxon>
        <taxon>Acetobacterales</taxon>
        <taxon>Roseomonadaceae</taxon>
        <taxon>Roseococcus</taxon>
    </lineage>
</organism>
<evidence type="ECO:0000256" key="1">
    <source>
        <dbReference type="SAM" id="Phobius"/>
    </source>
</evidence>
<dbReference type="EMBL" id="JAHCDA010000001">
    <property type="protein sequence ID" value="MBS7810966.1"/>
    <property type="molecule type" value="Genomic_DNA"/>
</dbReference>
<evidence type="ECO:0000313" key="2">
    <source>
        <dbReference type="EMBL" id="MBS7810966.1"/>
    </source>
</evidence>
<sequence>MAAAFAWFGGVVVAILVAIVLTTALRRIIPGLEAALGLSMLLMGSALHVSGLFAGTGPWPVVILVAVSHAIAGTAMWQRQKLRGS</sequence>
<feature type="transmembrane region" description="Helical" evidence="1">
    <location>
        <begin position="6"/>
        <end position="25"/>
    </location>
</feature>
<comment type="caution">
    <text evidence="2">The sequence shown here is derived from an EMBL/GenBank/DDBJ whole genome shotgun (WGS) entry which is preliminary data.</text>
</comment>
<dbReference type="RefSeq" id="WP_213669546.1">
    <property type="nucleotide sequence ID" value="NZ_JAHCDA010000001.1"/>
</dbReference>
<gene>
    <name evidence="2" type="ORF">KHU32_08450</name>
</gene>
<reference evidence="2 3" key="1">
    <citation type="submission" date="2021-05" db="EMBL/GenBank/DDBJ databases">
        <title>Roseococcus sp. XZZS9, whole genome shotgun sequencing project.</title>
        <authorList>
            <person name="Zhao G."/>
            <person name="Shen L."/>
        </authorList>
    </citation>
    <scope>NUCLEOTIDE SEQUENCE [LARGE SCALE GENOMIC DNA]</scope>
    <source>
        <strain evidence="2 3">XZZS9</strain>
    </source>
</reference>
<dbReference type="Proteomes" id="UP000766336">
    <property type="component" value="Unassembled WGS sequence"/>
</dbReference>
<keyword evidence="1" id="KW-0812">Transmembrane</keyword>
<feature type="transmembrane region" description="Helical" evidence="1">
    <location>
        <begin position="59"/>
        <end position="77"/>
    </location>
</feature>
<evidence type="ECO:0000313" key="3">
    <source>
        <dbReference type="Proteomes" id="UP000766336"/>
    </source>
</evidence>
<protein>
    <submittedName>
        <fullName evidence="2">Uncharacterized protein</fullName>
    </submittedName>
</protein>
<keyword evidence="3" id="KW-1185">Reference proteome</keyword>
<accession>A0ABS5QB96</accession>
<proteinExistence type="predicted"/>
<keyword evidence="1" id="KW-0472">Membrane</keyword>
<keyword evidence="1" id="KW-1133">Transmembrane helix</keyword>